<name>A0AAV1ZX27_9ARAC</name>
<feature type="compositionally biased region" description="Basic and acidic residues" evidence="1">
    <location>
        <begin position="70"/>
        <end position="82"/>
    </location>
</feature>
<reference evidence="2 3" key="1">
    <citation type="submission" date="2024-04" db="EMBL/GenBank/DDBJ databases">
        <authorList>
            <person name="Rising A."/>
            <person name="Reimegard J."/>
            <person name="Sonavane S."/>
            <person name="Akerstrom W."/>
            <person name="Nylinder S."/>
            <person name="Hedman E."/>
            <person name="Kallberg Y."/>
        </authorList>
    </citation>
    <scope>NUCLEOTIDE SEQUENCE [LARGE SCALE GENOMIC DNA]</scope>
</reference>
<evidence type="ECO:0000256" key="1">
    <source>
        <dbReference type="SAM" id="MobiDB-lite"/>
    </source>
</evidence>
<dbReference type="EMBL" id="CAXIEN010000088">
    <property type="protein sequence ID" value="CAL1275801.1"/>
    <property type="molecule type" value="Genomic_DNA"/>
</dbReference>
<dbReference type="AlphaFoldDB" id="A0AAV1ZX27"/>
<evidence type="ECO:0000313" key="3">
    <source>
        <dbReference type="Proteomes" id="UP001497382"/>
    </source>
</evidence>
<organism evidence="2 3">
    <name type="scientific">Larinioides sclopetarius</name>
    <dbReference type="NCBI Taxonomy" id="280406"/>
    <lineage>
        <taxon>Eukaryota</taxon>
        <taxon>Metazoa</taxon>
        <taxon>Ecdysozoa</taxon>
        <taxon>Arthropoda</taxon>
        <taxon>Chelicerata</taxon>
        <taxon>Arachnida</taxon>
        <taxon>Araneae</taxon>
        <taxon>Araneomorphae</taxon>
        <taxon>Entelegynae</taxon>
        <taxon>Araneoidea</taxon>
        <taxon>Araneidae</taxon>
        <taxon>Larinioides</taxon>
    </lineage>
</organism>
<feature type="region of interest" description="Disordered" evidence="1">
    <location>
        <begin position="65"/>
        <end position="108"/>
    </location>
</feature>
<feature type="non-terminal residue" evidence="2">
    <location>
        <position position="108"/>
    </location>
</feature>
<keyword evidence="3" id="KW-1185">Reference proteome</keyword>
<evidence type="ECO:0000313" key="2">
    <source>
        <dbReference type="EMBL" id="CAL1275801.1"/>
    </source>
</evidence>
<dbReference type="Proteomes" id="UP001497382">
    <property type="component" value="Unassembled WGS sequence"/>
</dbReference>
<gene>
    <name evidence="2" type="ORF">LARSCL_LOCUS8302</name>
</gene>
<comment type="caution">
    <text evidence="2">The sequence shown here is derived from an EMBL/GenBank/DDBJ whole genome shotgun (WGS) entry which is preliminary data.</text>
</comment>
<proteinExistence type="predicted"/>
<accession>A0AAV1ZX27</accession>
<protein>
    <submittedName>
        <fullName evidence="2">Uncharacterized protein</fullName>
    </submittedName>
</protein>
<sequence length="108" mass="12225">MDEETQKEEVVVDSEEKLIADDKAVGIADEGVDGIEEKLIIADEVTDIEKKLTLDVEEEVAEFENQIETEDTHHESEEDKTNFELSPEEEIQPESSHTIKPTPDTKID</sequence>